<evidence type="ECO:0000313" key="3">
    <source>
        <dbReference type="EMBL" id="MFC4125763.1"/>
    </source>
</evidence>
<dbReference type="InterPro" id="IPR041682">
    <property type="entry name" value="AAA_14"/>
</dbReference>
<reference evidence="4" key="1">
    <citation type="journal article" date="2019" name="Int. J. Syst. Evol. Microbiol.">
        <title>The Global Catalogue of Microorganisms (GCM) 10K type strain sequencing project: providing services to taxonomists for standard genome sequencing and annotation.</title>
        <authorList>
            <consortium name="The Broad Institute Genomics Platform"/>
            <consortium name="The Broad Institute Genome Sequencing Center for Infectious Disease"/>
            <person name="Wu L."/>
            <person name="Ma J."/>
        </authorList>
    </citation>
    <scope>NUCLEOTIDE SEQUENCE [LARGE SCALE GENOMIC DNA]</scope>
    <source>
        <strain evidence="4">CGMCC 4.7204</strain>
    </source>
</reference>
<dbReference type="RefSeq" id="WP_378550358.1">
    <property type="nucleotide sequence ID" value="NZ_JBHSBA010000005.1"/>
</dbReference>
<proteinExistence type="predicted"/>
<feature type="compositionally biased region" description="Basic and acidic residues" evidence="1">
    <location>
        <begin position="1"/>
        <end position="12"/>
    </location>
</feature>
<sequence>MTYAQHGRDSYRAGEAAPLPCDSKSRRGGAGGRSERFTYRVGKSTLLSHIAEVTGRHVLDCDDPAVRAAVRNDPGRFVTGPGPILIDEYQHVPELLDAIKSELNRDLSPGRFVLAGSTRYSTLPQAGRSLTGRVDIVDVLPLSQGEVDGTRETLVHRLLNGESLSDFVITSRAGHDDYARRITSGECRWRCAARPADQAPAGMPTISSSSSIEMCSNSAESVNVR</sequence>
<feature type="region of interest" description="Disordered" evidence="1">
    <location>
        <begin position="198"/>
        <end position="225"/>
    </location>
</feature>
<organism evidence="3 4">
    <name type="scientific">Nocardia rhizosphaerae</name>
    <dbReference type="NCBI Taxonomy" id="1691571"/>
    <lineage>
        <taxon>Bacteria</taxon>
        <taxon>Bacillati</taxon>
        <taxon>Actinomycetota</taxon>
        <taxon>Actinomycetes</taxon>
        <taxon>Mycobacteriales</taxon>
        <taxon>Nocardiaceae</taxon>
        <taxon>Nocardia</taxon>
    </lineage>
</organism>
<dbReference type="PANTHER" id="PTHR43566:SF2">
    <property type="entry name" value="DUF4143 DOMAIN-CONTAINING PROTEIN"/>
    <property type="match status" value="1"/>
</dbReference>
<dbReference type="Pfam" id="PF13173">
    <property type="entry name" value="AAA_14"/>
    <property type="match status" value="1"/>
</dbReference>
<feature type="compositionally biased region" description="Low complexity" evidence="1">
    <location>
        <begin position="207"/>
        <end position="225"/>
    </location>
</feature>
<keyword evidence="4" id="KW-1185">Reference proteome</keyword>
<accession>A0ABV8L6F1</accession>
<evidence type="ECO:0000313" key="4">
    <source>
        <dbReference type="Proteomes" id="UP001595767"/>
    </source>
</evidence>
<dbReference type="EMBL" id="JBHSBA010000005">
    <property type="protein sequence ID" value="MFC4125763.1"/>
    <property type="molecule type" value="Genomic_DNA"/>
</dbReference>
<dbReference type="InterPro" id="IPR027417">
    <property type="entry name" value="P-loop_NTPase"/>
</dbReference>
<evidence type="ECO:0000259" key="2">
    <source>
        <dbReference type="Pfam" id="PF13173"/>
    </source>
</evidence>
<dbReference type="PANTHER" id="PTHR43566">
    <property type="entry name" value="CONSERVED PROTEIN"/>
    <property type="match status" value="1"/>
</dbReference>
<name>A0ABV8L6F1_9NOCA</name>
<comment type="caution">
    <text evidence="3">The sequence shown here is derived from an EMBL/GenBank/DDBJ whole genome shotgun (WGS) entry which is preliminary data.</text>
</comment>
<dbReference type="Proteomes" id="UP001595767">
    <property type="component" value="Unassembled WGS sequence"/>
</dbReference>
<gene>
    <name evidence="3" type="ORF">ACFOW8_12555</name>
</gene>
<evidence type="ECO:0000256" key="1">
    <source>
        <dbReference type="SAM" id="MobiDB-lite"/>
    </source>
</evidence>
<dbReference type="SUPFAM" id="SSF52540">
    <property type="entry name" value="P-loop containing nucleoside triphosphate hydrolases"/>
    <property type="match status" value="1"/>
</dbReference>
<feature type="domain" description="AAA" evidence="2">
    <location>
        <begin position="40"/>
        <end position="147"/>
    </location>
</feature>
<feature type="region of interest" description="Disordered" evidence="1">
    <location>
        <begin position="1"/>
        <end position="35"/>
    </location>
</feature>
<protein>
    <submittedName>
        <fullName evidence="3">AAA family ATPase</fullName>
    </submittedName>
</protein>